<name>A0A7X1HZL6_9ACTN</name>
<evidence type="ECO:0000313" key="4">
    <source>
        <dbReference type="Proteomes" id="UP000517694"/>
    </source>
</evidence>
<proteinExistence type="predicted"/>
<dbReference type="OrthoDB" id="4233344at2"/>
<keyword evidence="2" id="KW-0812">Transmembrane</keyword>
<dbReference type="Proteomes" id="UP000517694">
    <property type="component" value="Unassembled WGS sequence"/>
</dbReference>
<reference evidence="3 4" key="1">
    <citation type="submission" date="2020-08" db="EMBL/GenBank/DDBJ databases">
        <title>Whole-Genome Sequence of French Clinical Streptomyces mexicanus Strain Q0842.</title>
        <authorList>
            <person name="Boxberger M."/>
            <person name="La Scola B."/>
        </authorList>
    </citation>
    <scope>NUCLEOTIDE SEQUENCE [LARGE SCALE GENOMIC DNA]</scope>
    <source>
        <strain evidence="3 4">Marseille-Q0842</strain>
    </source>
</reference>
<feature type="region of interest" description="Disordered" evidence="1">
    <location>
        <begin position="1"/>
        <end position="22"/>
    </location>
</feature>
<feature type="transmembrane region" description="Helical" evidence="2">
    <location>
        <begin position="92"/>
        <end position="109"/>
    </location>
</feature>
<protein>
    <submittedName>
        <fullName evidence="3">Uncharacterized protein</fullName>
    </submittedName>
</protein>
<keyword evidence="2" id="KW-0472">Membrane</keyword>
<feature type="transmembrane region" description="Helical" evidence="2">
    <location>
        <begin position="32"/>
        <end position="50"/>
    </location>
</feature>
<keyword evidence="2" id="KW-1133">Transmembrane helix</keyword>
<dbReference type="AlphaFoldDB" id="A0A7X1HZL6"/>
<dbReference type="EMBL" id="JACMHY010000004">
    <property type="protein sequence ID" value="MBC2865981.1"/>
    <property type="molecule type" value="Genomic_DNA"/>
</dbReference>
<feature type="transmembrane region" description="Helical" evidence="2">
    <location>
        <begin position="116"/>
        <end position="139"/>
    </location>
</feature>
<organism evidence="3 4">
    <name type="scientific">Streptomyces mexicanus</name>
    <dbReference type="NCBI Taxonomy" id="178566"/>
    <lineage>
        <taxon>Bacteria</taxon>
        <taxon>Bacillati</taxon>
        <taxon>Actinomycetota</taxon>
        <taxon>Actinomycetes</taxon>
        <taxon>Kitasatosporales</taxon>
        <taxon>Streptomycetaceae</taxon>
        <taxon>Streptomyces</taxon>
    </lineage>
</organism>
<feature type="transmembrane region" description="Helical" evidence="2">
    <location>
        <begin position="62"/>
        <end position="86"/>
    </location>
</feature>
<evidence type="ECO:0000256" key="1">
    <source>
        <dbReference type="SAM" id="MobiDB-lite"/>
    </source>
</evidence>
<accession>A0A7X1HZL6</accession>
<evidence type="ECO:0000313" key="3">
    <source>
        <dbReference type="EMBL" id="MBC2865981.1"/>
    </source>
</evidence>
<keyword evidence="4" id="KW-1185">Reference proteome</keyword>
<dbReference type="RefSeq" id="WP_159672662.1">
    <property type="nucleotide sequence ID" value="NZ_JACMHY010000004.1"/>
</dbReference>
<sequence length="150" mass="16357">MAQVAPTPGRRALTSGRNQGRPDLFSPHAHAIGRWAVPFAIGLVYGYWAAANRRSGGPITAWNLVFGFVTAIVFTVLLASVLTLAPRLPRELHAFVWFLFSGAALGFLYNQSGRSVLLTVGLSLAFGVAVGLICFYWVYTHEDAEGHRLR</sequence>
<comment type="caution">
    <text evidence="3">The sequence shown here is derived from an EMBL/GenBank/DDBJ whole genome shotgun (WGS) entry which is preliminary data.</text>
</comment>
<gene>
    <name evidence="3" type="ORF">H1R13_13570</name>
</gene>
<evidence type="ECO:0000256" key="2">
    <source>
        <dbReference type="SAM" id="Phobius"/>
    </source>
</evidence>